<name>A0A974DEH4_XENLA</name>
<evidence type="ECO:0000313" key="1">
    <source>
        <dbReference type="EMBL" id="OCT89475.1"/>
    </source>
</evidence>
<gene>
    <name evidence="1" type="ORF">XELAEV_18018096mg</name>
</gene>
<protein>
    <submittedName>
        <fullName evidence="1">Uncharacterized protein</fullName>
    </submittedName>
</protein>
<reference evidence="2" key="1">
    <citation type="journal article" date="2016" name="Nature">
        <title>Genome evolution in the allotetraploid frog Xenopus laevis.</title>
        <authorList>
            <person name="Session A.M."/>
            <person name="Uno Y."/>
            <person name="Kwon T."/>
            <person name="Chapman J.A."/>
            <person name="Toyoda A."/>
            <person name="Takahashi S."/>
            <person name="Fukui A."/>
            <person name="Hikosaka A."/>
            <person name="Suzuki A."/>
            <person name="Kondo M."/>
            <person name="van Heeringen S.J."/>
            <person name="Quigley I."/>
            <person name="Heinz S."/>
            <person name="Ogino H."/>
            <person name="Ochi H."/>
            <person name="Hellsten U."/>
            <person name="Lyons J.B."/>
            <person name="Simakov O."/>
            <person name="Putnam N."/>
            <person name="Stites J."/>
            <person name="Kuroki Y."/>
            <person name="Tanaka T."/>
            <person name="Michiue T."/>
            <person name="Watanabe M."/>
            <person name="Bogdanovic O."/>
            <person name="Lister R."/>
            <person name="Georgiou G."/>
            <person name="Paranjpe S.S."/>
            <person name="van Kruijsbergen I."/>
            <person name="Shu S."/>
            <person name="Carlson J."/>
            <person name="Kinoshita T."/>
            <person name="Ohta Y."/>
            <person name="Mawaribuchi S."/>
            <person name="Jenkins J."/>
            <person name="Grimwood J."/>
            <person name="Schmutz J."/>
            <person name="Mitros T."/>
            <person name="Mozaffari S.V."/>
            <person name="Suzuki Y."/>
            <person name="Haramoto Y."/>
            <person name="Yamamoto T.S."/>
            <person name="Takagi C."/>
            <person name="Heald R."/>
            <person name="Miller K."/>
            <person name="Haudenschild C."/>
            <person name="Kitzman J."/>
            <person name="Nakayama T."/>
            <person name="Izutsu Y."/>
            <person name="Robert J."/>
            <person name="Fortriede J."/>
            <person name="Burns K."/>
            <person name="Lotay V."/>
            <person name="Karimi K."/>
            <person name="Yasuoka Y."/>
            <person name="Dichmann D.S."/>
            <person name="Flajnik M.F."/>
            <person name="Houston D.W."/>
            <person name="Shendure J."/>
            <person name="DuPasquier L."/>
            <person name="Vize P.D."/>
            <person name="Zorn A.M."/>
            <person name="Ito M."/>
            <person name="Marcotte E.M."/>
            <person name="Wallingford J.B."/>
            <person name="Ito Y."/>
            <person name="Asashima M."/>
            <person name="Ueno N."/>
            <person name="Matsuda Y."/>
            <person name="Veenstra G.J."/>
            <person name="Fujiyama A."/>
            <person name="Harland R.M."/>
            <person name="Taira M."/>
            <person name="Rokhsar D.S."/>
        </authorList>
    </citation>
    <scope>NUCLEOTIDE SEQUENCE [LARGE SCALE GENOMIC DNA]</scope>
    <source>
        <strain evidence="2">J</strain>
    </source>
</reference>
<sequence>MVCGFVILLDTELQNAMKHLRDRPLNVDEVNSQVLVQKPSVPHMQGPCIKLPHIRYNRTHFQGPSSQRHGRRILVCKTLLPLLQKMLARVTTVNYRDAH</sequence>
<dbReference type="Proteomes" id="UP000694892">
    <property type="component" value="Chromosome 3L"/>
</dbReference>
<proteinExistence type="predicted"/>
<dbReference type="AlphaFoldDB" id="A0A974DEH4"/>
<evidence type="ECO:0000313" key="2">
    <source>
        <dbReference type="Proteomes" id="UP000694892"/>
    </source>
</evidence>
<accession>A0A974DEH4</accession>
<dbReference type="EMBL" id="CM004470">
    <property type="protein sequence ID" value="OCT89475.1"/>
    <property type="molecule type" value="Genomic_DNA"/>
</dbReference>
<organism evidence="1 2">
    <name type="scientific">Xenopus laevis</name>
    <name type="common">African clawed frog</name>
    <dbReference type="NCBI Taxonomy" id="8355"/>
    <lineage>
        <taxon>Eukaryota</taxon>
        <taxon>Metazoa</taxon>
        <taxon>Chordata</taxon>
        <taxon>Craniata</taxon>
        <taxon>Vertebrata</taxon>
        <taxon>Euteleostomi</taxon>
        <taxon>Amphibia</taxon>
        <taxon>Batrachia</taxon>
        <taxon>Anura</taxon>
        <taxon>Pipoidea</taxon>
        <taxon>Pipidae</taxon>
        <taxon>Xenopodinae</taxon>
        <taxon>Xenopus</taxon>
        <taxon>Xenopus</taxon>
    </lineage>
</organism>